<keyword evidence="2" id="KW-1185">Reference proteome</keyword>
<dbReference type="InParanoid" id="A0A3N4M1X5"/>
<proteinExistence type="predicted"/>
<organism evidence="1 2">
    <name type="scientific">Terfezia boudieri ATCC MYA-4762</name>
    <dbReference type="NCBI Taxonomy" id="1051890"/>
    <lineage>
        <taxon>Eukaryota</taxon>
        <taxon>Fungi</taxon>
        <taxon>Dikarya</taxon>
        <taxon>Ascomycota</taxon>
        <taxon>Pezizomycotina</taxon>
        <taxon>Pezizomycetes</taxon>
        <taxon>Pezizales</taxon>
        <taxon>Pezizaceae</taxon>
        <taxon>Terfezia</taxon>
    </lineage>
</organism>
<sequence>MCSNPPFSCNLTKTSIATQMCTPPGQPAQICIGLSGPFPPAPTESILSTKVSAQVGGGAELFVGMDNRGVVSAGVSIPLGKVKK</sequence>
<accession>A0A3N4M1X5</accession>
<name>A0A3N4M1X5_9PEZI</name>
<protein>
    <submittedName>
        <fullName evidence="1">Uncharacterized protein</fullName>
    </submittedName>
</protein>
<dbReference type="EMBL" id="ML121528">
    <property type="protein sequence ID" value="RPB29163.1"/>
    <property type="molecule type" value="Genomic_DNA"/>
</dbReference>
<reference evidence="1 2" key="1">
    <citation type="journal article" date="2018" name="Nat. Ecol. Evol.">
        <title>Pezizomycetes genomes reveal the molecular basis of ectomycorrhizal truffle lifestyle.</title>
        <authorList>
            <person name="Murat C."/>
            <person name="Payen T."/>
            <person name="Noel B."/>
            <person name="Kuo A."/>
            <person name="Morin E."/>
            <person name="Chen J."/>
            <person name="Kohler A."/>
            <person name="Krizsan K."/>
            <person name="Balestrini R."/>
            <person name="Da Silva C."/>
            <person name="Montanini B."/>
            <person name="Hainaut M."/>
            <person name="Levati E."/>
            <person name="Barry K.W."/>
            <person name="Belfiori B."/>
            <person name="Cichocki N."/>
            <person name="Clum A."/>
            <person name="Dockter R.B."/>
            <person name="Fauchery L."/>
            <person name="Guy J."/>
            <person name="Iotti M."/>
            <person name="Le Tacon F."/>
            <person name="Lindquist E.A."/>
            <person name="Lipzen A."/>
            <person name="Malagnac F."/>
            <person name="Mello A."/>
            <person name="Molinier V."/>
            <person name="Miyauchi S."/>
            <person name="Poulain J."/>
            <person name="Riccioni C."/>
            <person name="Rubini A."/>
            <person name="Sitrit Y."/>
            <person name="Splivallo R."/>
            <person name="Traeger S."/>
            <person name="Wang M."/>
            <person name="Zifcakova L."/>
            <person name="Wipf D."/>
            <person name="Zambonelli A."/>
            <person name="Paolocci F."/>
            <person name="Nowrousian M."/>
            <person name="Ottonello S."/>
            <person name="Baldrian P."/>
            <person name="Spatafora J.W."/>
            <person name="Henrissat B."/>
            <person name="Nagy L.G."/>
            <person name="Aury J.M."/>
            <person name="Wincker P."/>
            <person name="Grigoriev I.V."/>
            <person name="Bonfante P."/>
            <person name="Martin F.M."/>
        </authorList>
    </citation>
    <scope>NUCLEOTIDE SEQUENCE [LARGE SCALE GENOMIC DNA]</scope>
    <source>
        <strain evidence="1 2">ATCC MYA-4762</strain>
    </source>
</reference>
<evidence type="ECO:0000313" key="1">
    <source>
        <dbReference type="EMBL" id="RPB29163.1"/>
    </source>
</evidence>
<evidence type="ECO:0000313" key="2">
    <source>
        <dbReference type="Proteomes" id="UP000267821"/>
    </source>
</evidence>
<gene>
    <name evidence="1" type="ORF">L211DRAFT_833034</name>
</gene>
<dbReference type="Proteomes" id="UP000267821">
    <property type="component" value="Unassembled WGS sequence"/>
</dbReference>
<dbReference type="AlphaFoldDB" id="A0A3N4M1X5"/>